<organism evidence="2 3">
    <name type="scientific">Umezawaea tangerina</name>
    <dbReference type="NCBI Taxonomy" id="84725"/>
    <lineage>
        <taxon>Bacteria</taxon>
        <taxon>Bacillati</taxon>
        <taxon>Actinomycetota</taxon>
        <taxon>Actinomycetes</taxon>
        <taxon>Pseudonocardiales</taxon>
        <taxon>Pseudonocardiaceae</taxon>
        <taxon>Umezawaea</taxon>
    </lineage>
</organism>
<proteinExistence type="predicted"/>
<reference evidence="2 3" key="1">
    <citation type="submission" date="2018-03" db="EMBL/GenBank/DDBJ databases">
        <title>Genomic Encyclopedia of Archaeal and Bacterial Type Strains, Phase II (KMG-II): from individual species to whole genera.</title>
        <authorList>
            <person name="Goeker M."/>
        </authorList>
    </citation>
    <scope>NUCLEOTIDE SEQUENCE [LARGE SCALE GENOMIC DNA]</scope>
    <source>
        <strain evidence="2 3">DSM 44720</strain>
    </source>
</reference>
<feature type="compositionally biased region" description="Pro residues" evidence="1">
    <location>
        <begin position="39"/>
        <end position="48"/>
    </location>
</feature>
<evidence type="ECO:0000313" key="3">
    <source>
        <dbReference type="Proteomes" id="UP000239494"/>
    </source>
</evidence>
<dbReference type="AlphaFoldDB" id="A0A2T0TL64"/>
<feature type="region of interest" description="Disordered" evidence="1">
    <location>
        <begin position="30"/>
        <end position="51"/>
    </location>
</feature>
<dbReference type="EMBL" id="PVTF01000001">
    <property type="protein sequence ID" value="PRY46454.1"/>
    <property type="molecule type" value="Genomic_DNA"/>
</dbReference>
<keyword evidence="3" id="KW-1185">Reference proteome</keyword>
<accession>A0A2T0TL64</accession>
<protein>
    <submittedName>
        <fullName evidence="2">Uncharacterized protein</fullName>
    </submittedName>
</protein>
<sequence>MHYVLFVVSALTGIAGCALLRWSASRRPPAAPVVAPEPTAEPTPPPPAERSLFSRPLRITILVERPGHEPEAGGVGTLTLPTEPLLAVGDDKPSKTTDYLVEAIEVEVNDFFDGFTAVAQRATGDASDCDVVVRGDGSHASNSSRRVVTRATMPIAVLMDHAPALVDECARALADPSRRRGFEEQVAAAVAEGGVLRWLEQHEQALSDHDDDPQATTPKPPWAPERPKGLPDQRKWPFVFEQQKVDEQAHPT</sequence>
<feature type="region of interest" description="Disordered" evidence="1">
    <location>
        <begin position="203"/>
        <end position="236"/>
    </location>
</feature>
<feature type="compositionally biased region" description="Basic and acidic residues" evidence="1">
    <location>
        <begin position="225"/>
        <end position="235"/>
    </location>
</feature>
<dbReference type="Proteomes" id="UP000239494">
    <property type="component" value="Unassembled WGS sequence"/>
</dbReference>
<evidence type="ECO:0000256" key="1">
    <source>
        <dbReference type="SAM" id="MobiDB-lite"/>
    </source>
</evidence>
<evidence type="ECO:0000313" key="2">
    <source>
        <dbReference type="EMBL" id="PRY46454.1"/>
    </source>
</evidence>
<gene>
    <name evidence="2" type="ORF">CLV43_101730</name>
</gene>
<comment type="caution">
    <text evidence="2">The sequence shown here is derived from an EMBL/GenBank/DDBJ whole genome shotgun (WGS) entry which is preliminary data.</text>
</comment>
<dbReference type="RefSeq" id="WP_106185474.1">
    <property type="nucleotide sequence ID" value="NZ_PVTF01000001.1"/>
</dbReference>
<name>A0A2T0TL64_9PSEU</name>